<dbReference type="HOGENOM" id="CLU_1880475_0_0_1"/>
<evidence type="ECO:0008006" key="3">
    <source>
        <dbReference type="Google" id="ProtNLM"/>
    </source>
</evidence>
<organism evidence="1 2">
    <name type="scientific">Serendipita indica (strain DSM 11827)</name>
    <name type="common">Root endophyte fungus</name>
    <name type="synonym">Piriformospora indica</name>
    <dbReference type="NCBI Taxonomy" id="1109443"/>
    <lineage>
        <taxon>Eukaryota</taxon>
        <taxon>Fungi</taxon>
        <taxon>Dikarya</taxon>
        <taxon>Basidiomycota</taxon>
        <taxon>Agaricomycotina</taxon>
        <taxon>Agaricomycetes</taxon>
        <taxon>Sebacinales</taxon>
        <taxon>Serendipitaceae</taxon>
        <taxon>Serendipita</taxon>
    </lineage>
</organism>
<evidence type="ECO:0000313" key="2">
    <source>
        <dbReference type="Proteomes" id="UP000007148"/>
    </source>
</evidence>
<protein>
    <recommendedName>
        <fullName evidence="3">BTB domain-containing protein</fullName>
    </recommendedName>
</protein>
<keyword evidence="2" id="KW-1185">Reference proteome</keyword>
<gene>
    <name evidence="1" type="ORF">PIIN_02543</name>
</gene>
<comment type="caution">
    <text evidence="1">The sequence shown here is derived from an EMBL/GenBank/DDBJ whole genome shotgun (WGS) entry which is preliminary data.</text>
</comment>
<proteinExistence type="predicted"/>
<dbReference type="InParanoid" id="G4TBI5"/>
<dbReference type="Gene3D" id="3.30.710.10">
    <property type="entry name" value="Potassium Channel Kv1.1, Chain A"/>
    <property type="match status" value="1"/>
</dbReference>
<dbReference type="AlphaFoldDB" id="G4TBI5"/>
<accession>G4TBI5</accession>
<name>G4TBI5_SERID</name>
<sequence>MLDAPQPDGRPSPSLTLTGDSIKGWEAILSLFYSEDYFALPVFTSDQWAGILRVSHKYMMDSLEEKARESLLKCQPPLDMVEMVLLAQEIDCNKLYEVACNTLAKSEITFDAAKRIGVSTFYNIISLKLAIPPKCRECPVGTASSMQHLQSRQGHQVLNLHQ</sequence>
<reference evidence="1 2" key="1">
    <citation type="journal article" date="2011" name="PLoS Pathog.">
        <title>Endophytic Life Strategies Decoded by Genome and Transcriptome Analyses of the Mutualistic Root Symbiont Piriformospora indica.</title>
        <authorList>
            <person name="Zuccaro A."/>
            <person name="Lahrmann U."/>
            <person name="Guldener U."/>
            <person name="Langen G."/>
            <person name="Pfiffi S."/>
            <person name="Biedenkopf D."/>
            <person name="Wong P."/>
            <person name="Samans B."/>
            <person name="Grimm C."/>
            <person name="Basiewicz M."/>
            <person name="Murat C."/>
            <person name="Martin F."/>
            <person name="Kogel K.H."/>
        </authorList>
    </citation>
    <scope>NUCLEOTIDE SEQUENCE [LARGE SCALE GENOMIC DNA]</scope>
    <source>
        <strain evidence="1 2">DSM 11827</strain>
    </source>
</reference>
<dbReference type="EMBL" id="CAFZ01000038">
    <property type="protein sequence ID" value="CCA68678.1"/>
    <property type="molecule type" value="Genomic_DNA"/>
</dbReference>
<dbReference type="Proteomes" id="UP000007148">
    <property type="component" value="Unassembled WGS sequence"/>
</dbReference>
<dbReference type="InterPro" id="IPR011333">
    <property type="entry name" value="SKP1/BTB/POZ_sf"/>
</dbReference>
<dbReference type="OrthoDB" id="2367075at2759"/>
<evidence type="ECO:0000313" key="1">
    <source>
        <dbReference type="EMBL" id="CCA68678.1"/>
    </source>
</evidence>